<dbReference type="EMBL" id="HBEK01017654">
    <property type="protein sequence ID" value="CAD8399638.1"/>
    <property type="molecule type" value="Transcribed_RNA"/>
</dbReference>
<gene>
    <name evidence="7" type="ORF">RMAR0315_LOCUS9631</name>
</gene>
<keyword evidence="1" id="KW-0479">Metal-binding</keyword>
<dbReference type="AlphaFoldDB" id="A0A7S0BQP1"/>
<dbReference type="SUPFAM" id="SSF81606">
    <property type="entry name" value="PP2C-like"/>
    <property type="match status" value="1"/>
</dbReference>
<feature type="compositionally biased region" description="Low complexity" evidence="5">
    <location>
        <begin position="38"/>
        <end position="57"/>
    </location>
</feature>
<dbReference type="PROSITE" id="PS01032">
    <property type="entry name" value="PPM_1"/>
    <property type="match status" value="1"/>
</dbReference>
<dbReference type="Gene3D" id="3.60.40.10">
    <property type="entry name" value="PPM-type phosphatase domain"/>
    <property type="match status" value="1"/>
</dbReference>
<proteinExistence type="inferred from homology"/>
<evidence type="ECO:0000256" key="1">
    <source>
        <dbReference type="ARBA" id="ARBA00022723"/>
    </source>
</evidence>
<keyword evidence="3 4" id="KW-0904">Protein phosphatase</keyword>
<dbReference type="GO" id="GO:0046872">
    <property type="term" value="F:metal ion binding"/>
    <property type="evidence" value="ECO:0007669"/>
    <property type="project" value="UniProtKB-KW"/>
</dbReference>
<comment type="similarity">
    <text evidence="4">Belongs to the PP2C family.</text>
</comment>
<dbReference type="GO" id="GO:0004722">
    <property type="term" value="F:protein serine/threonine phosphatase activity"/>
    <property type="evidence" value="ECO:0007669"/>
    <property type="project" value="InterPro"/>
</dbReference>
<feature type="compositionally biased region" description="Basic and acidic residues" evidence="5">
    <location>
        <begin position="26"/>
        <end position="37"/>
    </location>
</feature>
<feature type="domain" description="PPM-type phosphatase" evidence="6">
    <location>
        <begin position="68"/>
        <end position="326"/>
    </location>
</feature>
<dbReference type="Pfam" id="PF00481">
    <property type="entry name" value="PP2C"/>
    <property type="match status" value="1"/>
</dbReference>
<sequence length="326" mass="35809">MSSPAERMMSRMREYFKRKSPSTTSDPEKSNFVRKESGASSVSSSLLTRLSRKPSSLNGMNENGVVAAVGMTEDPNAQWRKHMEDGHVILTNFRGSRKEAFFGVYDGHGGRAAVESVQKSLHKFFADELSSQAESVIPEQAFAEAYRKTDLVLLENRCLYVGTTSVTCYVSLDENDVRHLHVANVGDARAVLCRDGKGLRLSYDHKASDDLEQKRVCDDGGQIVGRRVNGVLSVSRALGDHAMKKVVLGSPYTRHEVLTSEDPFLILACDGLWDVMSDDDACTVVLETAANSDGKELDVQLASRVLVQLALKRGSTDNVSVMVVLF</sequence>
<dbReference type="InterPro" id="IPR001932">
    <property type="entry name" value="PPM-type_phosphatase-like_dom"/>
</dbReference>
<protein>
    <recommendedName>
        <fullName evidence="6">PPM-type phosphatase domain-containing protein</fullName>
    </recommendedName>
</protein>
<dbReference type="CDD" id="cd00143">
    <property type="entry name" value="PP2Cc"/>
    <property type="match status" value="1"/>
</dbReference>
<dbReference type="InterPro" id="IPR036457">
    <property type="entry name" value="PPM-type-like_dom_sf"/>
</dbReference>
<accession>A0A7S0BQP1</accession>
<keyword evidence="2 4" id="KW-0378">Hydrolase</keyword>
<organism evidence="7">
    <name type="scientific">Rhodosorus marinus</name>
    <dbReference type="NCBI Taxonomy" id="101924"/>
    <lineage>
        <taxon>Eukaryota</taxon>
        <taxon>Rhodophyta</taxon>
        <taxon>Stylonematophyceae</taxon>
        <taxon>Stylonematales</taxon>
        <taxon>Stylonemataceae</taxon>
        <taxon>Rhodosorus</taxon>
    </lineage>
</organism>
<evidence type="ECO:0000256" key="5">
    <source>
        <dbReference type="SAM" id="MobiDB-lite"/>
    </source>
</evidence>
<dbReference type="PANTHER" id="PTHR47992">
    <property type="entry name" value="PROTEIN PHOSPHATASE"/>
    <property type="match status" value="1"/>
</dbReference>
<feature type="region of interest" description="Disordered" evidence="5">
    <location>
        <begin position="1"/>
        <end position="61"/>
    </location>
</feature>
<evidence type="ECO:0000256" key="2">
    <source>
        <dbReference type="ARBA" id="ARBA00022801"/>
    </source>
</evidence>
<name>A0A7S0BQP1_9RHOD</name>
<evidence type="ECO:0000259" key="6">
    <source>
        <dbReference type="PROSITE" id="PS51746"/>
    </source>
</evidence>
<dbReference type="InterPro" id="IPR000222">
    <property type="entry name" value="PP2C_BS"/>
</dbReference>
<dbReference type="PROSITE" id="PS51746">
    <property type="entry name" value="PPM_2"/>
    <property type="match status" value="1"/>
</dbReference>
<evidence type="ECO:0000256" key="4">
    <source>
        <dbReference type="RuleBase" id="RU003465"/>
    </source>
</evidence>
<dbReference type="InterPro" id="IPR015655">
    <property type="entry name" value="PP2C"/>
</dbReference>
<evidence type="ECO:0000256" key="3">
    <source>
        <dbReference type="ARBA" id="ARBA00022912"/>
    </source>
</evidence>
<dbReference type="SMART" id="SM00332">
    <property type="entry name" value="PP2Cc"/>
    <property type="match status" value="1"/>
</dbReference>
<feature type="compositionally biased region" description="Basic and acidic residues" evidence="5">
    <location>
        <begin position="8"/>
        <end position="17"/>
    </location>
</feature>
<evidence type="ECO:0000313" key="7">
    <source>
        <dbReference type="EMBL" id="CAD8399638.1"/>
    </source>
</evidence>
<reference evidence="7" key="1">
    <citation type="submission" date="2021-01" db="EMBL/GenBank/DDBJ databases">
        <authorList>
            <person name="Corre E."/>
            <person name="Pelletier E."/>
            <person name="Niang G."/>
            <person name="Scheremetjew M."/>
            <person name="Finn R."/>
            <person name="Kale V."/>
            <person name="Holt S."/>
            <person name="Cochrane G."/>
            <person name="Meng A."/>
            <person name="Brown T."/>
            <person name="Cohen L."/>
        </authorList>
    </citation>
    <scope>NUCLEOTIDE SEQUENCE</scope>
    <source>
        <strain evidence="7">UTEX LB 2760</strain>
    </source>
</reference>